<keyword evidence="2" id="KW-0732">Signal</keyword>
<dbReference type="EMBL" id="AJIL01000074">
    <property type="protein sequence ID" value="KNE96985.1"/>
    <property type="molecule type" value="Genomic_DNA"/>
</dbReference>
<gene>
    <name evidence="3" type="ORF">PSTG_09723</name>
</gene>
<reference evidence="4" key="1">
    <citation type="submission" date="2014-03" db="EMBL/GenBank/DDBJ databases">
        <title>The Genome Sequence of Puccinia striiformis f. sp. tritici PST-78.</title>
        <authorList>
            <consortium name="The Broad Institute Genome Sequencing Platform"/>
            <person name="Cuomo C."/>
            <person name="Hulbert S."/>
            <person name="Chen X."/>
            <person name="Walker B."/>
            <person name="Young S.K."/>
            <person name="Zeng Q."/>
            <person name="Gargeya S."/>
            <person name="Fitzgerald M."/>
            <person name="Haas B."/>
            <person name="Abouelleil A."/>
            <person name="Alvarado L."/>
            <person name="Arachchi H.M."/>
            <person name="Berlin A.M."/>
            <person name="Chapman S.B."/>
            <person name="Goldberg J."/>
            <person name="Griggs A."/>
            <person name="Gujja S."/>
            <person name="Hansen M."/>
            <person name="Howarth C."/>
            <person name="Imamovic A."/>
            <person name="Larimer J."/>
            <person name="McCowan C."/>
            <person name="Montmayeur A."/>
            <person name="Murphy C."/>
            <person name="Neiman D."/>
            <person name="Pearson M."/>
            <person name="Priest M."/>
            <person name="Roberts A."/>
            <person name="Saif S."/>
            <person name="Shea T."/>
            <person name="Sisk P."/>
            <person name="Sykes S."/>
            <person name="Wortman J."/>
            <person name="Nusbaum C."/>
            <person name="Birren B."/>
        </authorList>
    </citation>
    <scope>NUCLEOTIDE SEQUENCE [LARGE SCALE GENOMIC DNA]</scope>
    <source>
        <strain evidence="4">race PST-78</strain>
    </source>
</reference>
<feature type="chain" id="PRO_5005549768" evidence="2">
    <location>
        <begin position="19"/>
        <end position="455"/>
    </location>
</feature>
<sequence>MSLFPLLCLLSGVSMSCAAPMLGGDWHPLPNGIPSRIGCELASPSSLAHSDVTGGMNSLEQGRLGSEGNFVAMQSGDPESHYWAHGLYDDGMDPVSLVSTTKRPAPDHLISDIQQPKKARRVHFSPNQWPNQGHTNHLSPSPLRPKTEFLDDIEGKPYSSQGLVDQVAIENGNQKPNEAHGDHFTLFQNYQQDDGAVPAHRLNRLATNLKNALPKSILLNSSHGIDPLTWIQYASHNAMLGVSPELLLAQYQEQYDFAIRTIYRDFLAFGQQQVRVKHIENWPGSVWVRSASHSNPGDTRSWVMIVNPEKDPYRSDTLMDQFKDLHFNLFQIHHKYWEYINTDPLATQNSDYQKMMQWLFAKIFDPTGTDLELPLIGKTHLKIEDGVYFDPVQISIIQLLRNDINAQLSSDEIAGIWFQRHLHQANIESEFTSPVSSYHLIEEFVSHYGHSPYSV</sequence>
<accession>A0A0L0VCK5</accession>
<dbReference type="Proteomes" id="UP000054564">
    <property type="component" value="Unassembled WGS sequence"/>
</dbReference>
<proteinExistence type="predicted"/>
<comment type="caution">
    <text evidence="3">The sequence shown here is derived from an EMBL/GenBank/DDBJ whole genome shotgun (WGS) entry which is preliminary data.</text>
</comment>
<protein>
    <submittedName>
        <fullName evidence="3">Uncharacterized protein</fullName>
    </submittedName>
</protein>
<feature type="signal peptide" evidence="2">
    <location>
        <begin position="1"/>
        <end position="18"/>
    </location>
</feature>
<feature type="compositionally biased region" description="Polar residues" evidence="1">
    <location>
        <begin position="125"/>
        <end position="139"/>
    </location>
</feature>
<evidence type="ECO:0000313" key="4">
    <source>
        <dbReference type="Proteomes" id="UP000054564"/>
    </source>
</evidence>
<evidence type="ECO:0000256" key="1">
    <source>
        <dbReference type="SAM" id="MobiDB-lite"/>
    </source>
</evidence>
<evidence type="ECO:0000256" key="2">
    <source>
        <dbReference type="SAM" id="SignalP"/>
    </source>
</evidence>
<name>A0A0L0VCK5_9BASI</name>
<feature type="region of interest" description="Disordered" evidence="1">
    <location>
        <begin position="115"/>
        <end position="143"/>
    </location>
</feature>
<keyword evidence="4" id="KW-1185">Reference proteome</keyword>
<evidence type="ECO:0000313" key="3">
    <source>
        <dbReference type="EMBL" id="KNE96985.1"/>
    </source>
</evidence>
<organism evidence="3 4">
    <name type="scientific">Puccinia striiformis f. sp. tritici PST-78</name>
    <dbReference type="NCBI Taxonomy" id="1165861"/>
    <lineage>
        <taxon>Eukaryota</taxon>
        <taxon>Fungi</taxon>
        <taxon>Dikarya</taxon>
        <taxon>Basidiomycota</taxon>
        <taxon>Pucciniomycotina</taxon>
        <taxon>Pucciniomycetes</taxon>
        <taxon>Pucciniales</taxon>
        <taxon>Pucciniaceae</taxon>
        <taxon>Puccinia</taxon>
    </lineage>
</organism>
<dbReference type="AlphaFoldDB" id="A0A0L0VCK5"/>